<proteinExistence type="inferred from homology"/>
<keyword evidence="11" id="KW-1185">Reference proteome</keyword>
<dbReference type="Proteomes" id="UP001217089">
    <property type="component" value="Unassembled WGS sequence"/>
</dbReference>
<keyword evidence="5" id="KW-0648">Protein biosynthesis</keyword>
<dbReference type="PANTHER" id="PTHR43381:SF4">
    <property type="entry name" value="EUKARYOTIC TRANSLATION INITIATION FACTOR 5B"/>
    <property type="match status" value="1"/>
</dbReference>
<dbReference type="InterPro" id="IPR009000">
    <property type="entry name" value="Transl_B-barrel_sf"/>
</dbReference>
<feature type="compositionally biased region" description="Basic residues" evidence="8">
    <location>
        <begin position="12"/>
        <end position="27"/>
    </location>
</feature>
<dbReference type="Gene3D" id="3.40.50.300">
    <property type="entry name" value="P-loop containing nucleotide triphosphate hydrolases"/>
    <property type="match status" value="1"/>
</dbReference>
<feature type="compositionally biased region" description="Acidic residues" evidence="8">
    <location>
        <begin position="158"/>
        <end position="198"/>
    </location>
</feature>
<keyword evidence="4" id="KW-0547">Nucleotide-binding</keyword>
<evidence type="ECO:0000256" key="2">
    <source>
        <dbReference type="ARBA" id="ARBA00013824"/>
    </source>
</evidence>
<accession>A0ABQ9DW13</accession>
<gene>
    <name evidence="10" type="ORF">KUTeg_023984</name>
</gene>
<dbReference type="PANTHER" id="PTHR43381">
    <property type="entry name" value="TRANSLATION INITIATION FACTOR IF-2-RELATED"/>
    <property type="match status" value="1"/>
</dbReference>
<evidence type="ECO:0000256" key="7">
    <source>
        <dbReference type="ARBA" id="ARBA00032478"/>
    </source>
</evidence>
<dbReference type="PROSITE" id="PS51722">
    <property type="entry name" value="G_TR_2"/>
    <property type="match status" value="1"/>
</dbReference>
<feature type="compositionally biased region" description="Basic and acidic residues" evidence="8">
    <location>
        <begin position="199"/>
        <end position="226"/>
    </location>
</feature>
<dbReference type="Pfam" id="PF11987">
    <property type="entry name" value="IF-2"/>
    <property type="match status" value="1"/>
</dbReference>
<evidence type="ECO:0000313" key="10">
    <source>
        <dbReference type="EMBL" id="KAJ8297453.1"/>
    </source>
</evidence>
<dbReference type="SUPFAM" id="SSF52540">
    <property type="entry name" value="P-loop containing nucleoside triphosphate hydrolases"/>
    <property type="match status" value="1"/>
</dbReference>
<evidence type="ECO:0000256" key="6">
    <source>
        <dbReference type="ARBA" id="ARBA00023134"/>
    </source>
</evidence>
<dbReference type="CDD" id="cd01887">
    <property type="entry name" value="IF2_eIF5B"/>
    <property type="match status" value="1"/>
</dbReference>
<comment type="similarity">
    <text evidence="1">Belongs to the TRAFAC class translation factor GTPase superfamily. Classic translation factor GTPase family. IF-2 subfamily.</text>
</comment>
<dbReference type="Gene3D" id="3.40.50.10050">
    <property type="entry name" value="Translation initiation factor IF- 2, domain 3"/>
    <property type="match status" value="1"/>
</dbReference>
<dbReference type="Gene3D" id="2.40.30.10">
    <property type="entry name" value="Translation factors"/>
    <property type="match status" value="2"/>
</dbReference>
<keyword evidence="6" id="KW-0342">GTP-binding</keyword>
<keyword evidence="3" id="KW-0396">Initiation factor</keyword>
<dbReference type="InterPro" id="IPR015760">
    <property type="entry name" value="TIF_IF2"/>
</dbReference>
<dbReference type="InterPro" id="IPR029459">
    <property type="entry name" value="EFTU-type"/>
</dbReference>
<evidence type="ECO:0000256" key="4">
    <source>
        <dbReference type="ARBA" id="ARBA00022741"/>
    </source>
</evidence>
<organism evidence="10 11">
    <name type="scientific">Tegillarca granosa</name>
    <name type="common">Malaysian cockle</name>
    <name type="synonym">Anadara granosa</name>
    <dbReference type="NCBI Taxonomy" id="220873"/>
    <lineage>
        <taxon>Eukaryota</taxon>
        <taxon>Metazoa</taxon>
        <taxon>Spiralia</taxon>
        <taxon>Lophotrochozoa</taxon>
        <taxon>Mollusca</taxon>
        <taxon>Bivalvia</taxon>
        <taxon>Autobranchia</taxon>
        <taxon>Pteriomorphia</taxon>
        <taxon>Arcoida</taxon>
        <taxon>Arcoidea</taxon>
        <taxon>Arcidae</taxon>
        <taxon>Tegillarca</taxon>
    </lineage>
</organism>
<evidence type="ECO:0000313" key="11">
    <source>
        <dbReference type="Proteomes" id="UP001217089"/>
    </source>
</evidence>
<evidence type="ECO:0000256" key="3">
    <source>
        <dbReference type="ARBA" id="ARBA00022540"/>
    </source>
</evidence>
<dbReference type="InterPro" id="IPR027417">
    <property type="entry name" value="P-loop_NTPase"/>
</dbReference>
<dbReference type="SUPFAM" id="SSF52156">
    <property type="entry name" value="Initiation factor IF2/eIF5b, domain 3"/>
    <property type="match status" value="1"/>
</dbReference>
<dbReference type="Pfam" id="PF14578">
    <property type="entry name" value="GTP_EFTU_D4"/>
    <property type="match status" value="1"/>
</dbReference>
<sequence length="816" mass="93862">EKAEEDDEKEGKKKKKKGEKEKDKKKKAPEEEERLRKEEEERIRKEEEAIRIREEQKRIEEEKKQKRKQKEKEKKERLRQEGKLLTEKQKQDRKRAQQMLEQMKAQGIELPNKDEVPKDDVPKKRPIYFERKRKNKQQQQTTERTPSPLEDATPSEPETPDEQPAEEVSEATENVTEEAEEEEIKDAWDVESEEEEEEARQKEKPMETDEVKKEEKKKEEEQDERVKKKKKVKKRRKVRKKTKRVRKRKVKKKVKRKEEAEKKRTTDVLRAPVVCVLGHVDTGKTKILDKLRRTHVQDGEAGGITQQIGATNVPHEAIMEQTKMCKEFQKKELKLPGLLIIDTPGHESFSNLRSRGSSLCDIAILVIDIMHGLEPQTIESINLLKSRKTPFVVALNKIDRLYQWKPMPHTDVQNTIKKQSAHTKSEFDERAREAIVQLAEQGLNAAVFYENKNPKEYISLVPTSAHSGDGMGNLIALISELSQTMLAKRISFCEDLQATVMEVKALPGLGTTIDVILVNGKLKEGDQIVVPGTEGPIVTQIRGLLMPQPMKEIRVKEELSVALKEVLGSIKLAERGVFVQASTLGSLEALLEFLRTSKIPYAGINIGPVHKKDIMKASVMLEHDSQYAVILAFDVRVERDAQEMADSVGVRIFTADIIYHLFDSFMAFRDELKKRKQEEFKHIAVFPCKLRVMPQFIFNSRDPIVMGVVVEAGFVKEGTPICIPSKEFIEIGRVVGIENNHKPVEMAKKGQEVCIKIDPIPGEAPKMYGRHFDHTDLLISKISRQSIDAVKDYFREEMGKADWQLIVELKKLFQII</sequence>
<dbReference type="InterPro" id="IPR036925">
    <property type="entry name" value="TIF_IF2_dom3_sf"/>
</dbReference>
<feature type="domain" description="Tr-type G" evidence="9">
    <location>
        <begin position="269"/>
        <end position="486"/>
    </location>
</feature>
<feature type="compositionally biased region" description="Basic and acidic residues" evidence="8">
    <location>
        <begin position="111"/>
        <end position="130"/>
    </location>
</feature>
<dbReference type="InterPro" id="IPR005225">
    <property type="entry name" value="Small_GTP-bd"/>
</dbReference>
<dbReference type="EMBL" id="JARBDR010000923">
    <property type="protein sequence ID" value="KAJ8297453.1"/>
    <property type="molecule type" value="Genomic_DNA"/>
</dbReference>
<dbReference type="NCBIfam" id="TIGR00231">
    <property type="entry name" value="small_GTP"/>
    <property type="match status" value="1"/>
</dbReference>
<evidence type="ECO:0000256" key="5">
    <source>
        <dbReference type="ARBA" id="ARBA00022917"/>
    </source>
</evidence>
<evidence type="ECO:0000256" key="8">
    <source>
        <dbReference type="SAM" id="MobiDB-lite"/>
    </source>
</evidence>
<dbReference type="InterPro" id="IPR023115">
    <property type="entry name" value="TIF_IF2_dom3"/>
</dbReference>
<evidence type="ECO:0000259" key="9">
    <source>
        <dbReference type="PROSITE" id="PS51722"/>
    </source>
</evidence>
<dbReference type="Pfam" id="PF00009">
    <property type="entry name" value="GTP_EFTU"/>
    <property type="match status" value="1"/>
</dbReference>
<dbReference type="PRINTS" id="PR00315">
    <property type="entry name" value="ELONGATNFCT"/>
</dbReference>
<comment type="caution">
    <text evidence="10">The sequence shown here is derived from an EMBL/GenBank/DDBJ whole genome shotgun (WGS) entry which is preliminary data.</text>
</comment>
<dbReference type="SUPFAM" id="SSF50447">
    <property type="entry name" value="Translation proteins"/>
    <property type="match status" value="1"/>
</dbReference>
<name>A0ABQ9DW13_TEGGR</name>
<dbReference type="CDD" id="cd16266">
    <property type="entry name" value="IF2_aeIF5B_IV"/>
    <property type="match status" value="1"/>
</dbReference>
<feature type="compositionally biased region" description="Basic and acidic residues" evidence="8">
    <location>
        <begin position="33"/>
        <end position="90"/>
    </location>
</feature>
<feature type="non-terminal residue" evidence="10">
    <location>
        <position position="1"/>
    </location>
</feature>
<feature type="compositionally biased region" description="Basic residues" evidence="8">
    <location>
        <begin position="227"/>
        <end position="255"/>
    </location>
</feature>
<protein>
    <recommendedName>
        <fullName evidence="2">Eukaryotic translation initiation factor 5B</fullName>
    </recommendedName>
    <alternativeName>
        <fullName evidence="7">Translation initiation factor IF-2</fullName>
    </alternativeName>
</protein>
<reference evidence="10 11" key="1">
    <citation type="submission" date="2022-12" db="EMBL/GenBank/DDBJ databases">
        <title>Chromosome-level genome of Tegillarca granosa.</title>
        <authorList>
            <person name="Kim J."/>
        </authorList>
    </citation>
    <scope>NUCLEOTIDE SEQUENCE [LARGE SCALE GENOMIC DNA]</scope>
    <source>
        <strain evidence="10">Teg-2019</strain>
        <tissue evidence="10">Adductor muscle</tissue>
    </source>
</reference>
<dbReference type="InterPro" id="IPR000795">
    <property type="entry name" value="T_Tr_GTP-bd_dom"/>
</dbReference>
<evidence type="ECO:0000256" key="1">
    <source>
        <dbReference type="ARBA" id="ARBA00007733"/>
    </source>
</evidence>
<feature type="region of interest" description="Disordered" evidence="8">
    <location>
        <begin position="1"/>
        <end position="263"/>
    </location>
</feature>